<evidence type="ECO:0000259" key="6">
    <source>
        <dbReference type="SMART" id="SM00244"/>
    </source>
</evidence>
<evidence type="ECO:0000256" key="4">
    <source>
        <dbReference type="RuleBase" id="RU366054"/>
    </source>
</evidence>
<evidence type="ECO:0000256" key="3">
    <source>
        <dbReference type="ARBA" id="ARBA00023136"/>
    </source>
</evidence>
<evidence type="ECO:0000256" key="5">
    <source>
        <dbReference type="SAM" id="Coils"/>
    </source>
</evidence>
<dbReference type="InterPro" id="IPR036013">
    <property type="entry name" value="Band_7/SPFH_dom_sf"/>
</dbReference>
<comment type="subcellular location">
    <subcellularLocation>
        <location evidence="1">Membrane</location>
    </subcellularLocation>
</comment>
<dbReference type="SUPFAM" id="SSF117892">
    <property type="entry name" value="Band 7/SPFH domain"/>
    <property type="match status" value="1"/>
</dbReference>
<dbReference type="PANTHER" id="PTHR13806">
    <property type="entry name" value="FLOTILLIN-RELATED"/>
    <property type="match status" value="1"/>
</dbReference>
<dbReference type="Gene3D" id="3.30.479.30">
    <property type="entry name" value="Band 7 domain"/>
    <property type="match status" value="1"/>
</dbReference>
<dbReference type="GO" id="GO:0070528">
    <property type="term" value="P:protein kinase C signaling"/>
    <property type="evidence" value="ECO:0007669"/>
    <property type="project" value="TreeGrafter"/>
</dbReference>
<dbReference type="Pfam" id="PF01145">
    <property type="entry name" value="Band_7"/>
    <property type="match status" value="1"/>
</dbReference>
<evidence type="ECO:0000313" key="10">
    <source>
        <dbReference type="WBParaSite" id="DME_0000813901-mRNA-1"/>
    </source>
</evidence>
<proteinExistence type="inferred from homology"/>
<dbReference type="PANTHER" id="PTHR13806:SF46">
    <property type="entry name" value="FLOTILLIN-1-RELATED"/>
    <property type="match status" value="1"/>
</dbReference>
<feature type="domain" description="Band 7" evidence="6">
    <location>
        <begin position="69"/>
        <end position="253"/>
    </location>
</feature>
<dbReference type="GO" id="GO:2000049">
    <property type="term" value="P:positive regulation of cell-cell adhesion mediated by cadherin"/>
    <property type="evidence" value="ECO:0007669"/>
    <property type="project" value="TreeGrafter"/>
</dbReference>
<dbReference type="STRING" id="318479.A0A0N4UKA4"/>
<dbReference type="InterPro" id="IPR001107">
    <property type="entry name" value="Band_7"/>
</dbReference>
<dbReference type="GO" id="GO:0045807">
    <property type="term" value="P:positive regulation of endocytosis"/>
    <property type="evidence" value="ECO:0007669"/>
    <property type="project" value="TreeGrafter"/>
</dbReference>
<dbReference type="GO" id="GO:0072659">
    <property type="term" value="P:protein localization to plasma membrane"/>
    <property type="evidence" value="ECO:0007669"/>
    <property type="project" value="TreeGrafter"/>
</dbReference>
<keyword evidence="5" id="KW-0175">Coiled coil</keyword>
<dbReference type="OrthoDB" id="6080404at2759"/>
<sequence>MFHSSPLYIIGGRAFVFPIIQMVQRIPLNTITLEVISPRVYTQKGVPISVTGIAQIKIESRKKEILAIACRLFLGKTEIEIKQIALETLEGHQRAIMGLMSVEEIYQDRKKFSEKVFEVAKCDLINMGISVVSYTIKDIRDDHGYLKALGMKRTAEVKRDARIGEAQATRDKIIKVMEVAAEEQRMIAKYKNDIEIAKAKRDFELKQAAFNYDVNVNKAKADFAYQLQAAKTKQNLKEENMQVAIVERTSAIEVAKEEVIRKEQELNATVRRPAEAEKFRLEKIAEAEKEKIILNAEAEAEAAKLRGQADAYAIQVKAAADAKQIREKAEAFKEFKEAAITEMTINMLPKLANKVGESMLDGVNEIKMVSTGQSDIGAAKITGEMVSIMEKIPQLMSNVTGVDLFRGQVY</sequence>
<name>A0A0N4UKA4_DRAME</name>
<protein>
    <submittedName>
        <fullName evidence="10">PHB domain-containing protein</fullName>
    </submittedName>
</protein>
<evidence type="ECO:0000313" key="8">
    <source>
        <dbReference type="Proteomes" id="UP000038040"/>
    </source>
</evidence>
<dbReference type="GO" id="GO:0031410">
    <property type="term" value="C:cytoplasmic vesicle"/>
    <property type="evidence" value="ECO:0007669"/>
    <property type="project" value="TreeGrafter"/>
</dbReference>
<reference evidence="7 9" key="2">
    <citation type="submission" date="2018-11" db="EMBL/GenBank/DDBJ databases">
        <authorList>
            <consortium name="Pathogen Informatics"/>
        </authorList>
    </citation>
    <scope>NUCLEOTIDE SEQUENCE [LARGE SCALE GENOMIC DNA]</scope>
</reference>
<dbReference type="InterPro" id="IPR027705">
    <property type="entry name" value="Flotillin_fam"/>
</dbReference>
<evidence type="ECO:0000313" key="7">
    <source>
        <dbReference type="EMBL" id="VDN60302.1"/>
    </source>
</evidence>
<dbReference type="EMBL" id="UYYG01001209">
    <property type="protein sequence ID" value="VDN60302.1"/>
    <property type="molecule type" value="Genomic_DNA"/>
</dbReference>
<organism evidence="8 10">
    <name type="scientific">Dracunculus medinensis</name>
    <name type="common">Guinea worm</name>
    <dbReference type="NCBI Taxonomy" id="318479"/>
    <lineage>
        <taxon>Eukaryota</taxon>
        <taxon>Metazoa</taxon>
        <taxon>Ecdysozoa</taxon>
        <taxon>Nematoda</taxon>
        <taxon>Chromadorea</taxon>
        <taxon>Rhabditida</taxon>
        <taxon>Spirurina</taxon>
        <taxon>Dracunculoidea</taxon>
        <taxon>Dracunculidae</taxon>
        <taxon>Dracunculus</taxon>
    </lineage>
</organism>
<dbReference type="GO" id="GO:0002020">
    <property type="term" value="F:protease binding"/>
    <property type="evidence" value="ECO:0007669"/>
    <property type="project" value="TreeGrafter"/>
</dbReference>
<keyword evidence="3" id="KW-0472">Membrane</keyword>
<comment type="similarity">
    <text evidence="2 4">Belongs to the band 7/mec-2 family. Flotillin subfamily.</text>
</comment>
<dbReference type="GO" id="GO:0002090">
    <property type="term" value="P:regulation of receptor internalization"/>
    <property type="evidence" value="ECO:0007669"/>
    <property type="project" value="TreeGrafter"/>
</dbReference>
<dbReference type="SMART" id="SM00244">
    <property type="entry name" value="PHB"/>
    <property type="match status" value="1"/>
</dbReference>
<evidence type="ECO:0000256" key="2">
    <source>
        <dbReference type="ARBA" id="ARBA00007161"/>
    </source>
</evidence>
<dbReference type="GO" id="GO:1901890">
    <property type="term" value="P:positive regulation of cell junction assembly"/>
    <property type="evidence" value="ECO:0007669"/>
    <property type="project" value="TreeGrafter"/>
</dbReference>
<dbReference type="Proteomes" id="UP000274756">
    <property type="component" value="Unassembled WGS sequence"/>
</dbReference>
<dbReference type="AlphaFoldDB" id="A0A0N4UKA4"/>
<accession>A0A0N4UKA4</accession>
<reference evidence="10" key="1">
    <citation type="submission" date="2017-02" db="UniProtKB">
        <authorList>
            <consortium name="WormBaseParasite"/>
        </authorList>
    </citation>
    <scope>IDENTIFICATION</scope>
</reference>
<evidence type="ECO:0000313" key="9">
    <source>
        <dbReference type="Proteomes" id="UP000274756"/>
    </source>
</evidence>
<dbReference type="CDD" id="cd03399">
    <property type="entry name" value="SPFH_flotillin"/>
    <property type="match status" value="1"/>
</dbReference>
<keyword evidence="9" id="KW-1185">Reference proteome</keyword>
<gene>
    <name evidence="7" type="ORF">DME_LOCUS10275</name>
</gene>
<dbReference type="Proteomes" id="UP000038040">
    <property type="component" value="Unplaced"/>
</dbReference>
<dbReference type="WBParaSite" id="DME_0000813901-mRNA-1">
    <property type="protein sequence ID" value="DME_0000813901-mRNA-1"/>
    <property type="gene ID" value="DME_0000813901"/>
</dbReference>
<evidence type="ECO:0000256" key="1">
    <source>
        <dbReference type="ARBA" id="ARBA00004370"/>
    </source>
</evidence>
<dbReference type="GO" id="GO:0016600">
    <property type="term" value="C:flotillin complex"/>
    <property type="evidence" value="ECO:0007669"/>
    <property type="project" value="TreeGrafter"/>
</dbReference>
<feature type="coiled-coil region" evidence="5">
    <location>
        <begin position="180"/>
        <end position="315"/>
    </location>
</feature>